<evidence type="ECO:0000313" key="2">
    <source>
        <dbReference type="Proteomes" id="UP000076563"/>
    </source>
</evidence>
<name>A0A163WAJ3_9BACL</name>
<gene>
    <name evidence="1" type="ORF">AV654_24530</name>
</gene>
<sequence>MALFKKTVYAEGYLLDIVDIDERMLQEAKLAAAQAEAAVILVNKGMHALEEDGSGMMPEFVRNMPLRVFSAFSQGAVTEERDAGSRSSAVKRNRRIEVEKKEEIYYPLTVDSEKRVRVMTDSALFAGGFFHGKKEPNM</sequence>
<accession>A0A163WAJ3</accession>
<protein>
    <submittedName>
        <fullName evidence="1">Uncharacterized protein</fullName>
    </submittedName>
</protein>
<dbReference type="OrthoDB" id="9805821at2"/>
<dbReference type="Proteomes" id="UP000076563">
    <property type="component" value="Unassembled WGS sequence"/>
</dbReference>
<evidence type="ECO:0000313" key="1">
    <source>
        <dbReference type="EMBL" id="KZE76086.1"/>
    </source>
</evidence>
<organism evidence="1 2">
    <name type="scientific">Paenibacillus elgii</name>
    <dbReference type="NCBI Taxonomy" id="189691"/>
    <lineage>
        <taxon>Bacteria</taxon>
        <taxon>Bacillati</taxon>
        <taxon>Bacillota</taxon>
        <taxon>Bacilli</taxon>
        <taxon>Bacillales</taxon>
        <taxon>Paenibacillaceae</taxon>
        <taxon>Paenibacillus</taxon>
    </lineage>
</organism>
<dbReference type="AlphaFoldDB" id="A0A163WAJ3"/>
<comment type="caution">
    <text evidence="1">The sequence shown here is derived from an EMBL/GenBank/DDBJ whole genome shotgun (WGS) entry which is preliminary data.</text>
</comment>
<dbReference type="EMBL" id="LQRA01000069">
    <property type="protein sequence ID" value="KZE76086.1"/>
    <property type="molecule type" value="Genomic_DNA"/>
</dbReference>
<keyword evidence="2" id="KW-1185">Reference proteome</keyword>
<dbReference type="RefSeq" id="WP_063184437.1">
    <property type="nucleotide sequence ID" value="NZ_LQRA01000069.1"/>
</dbReference>
<reference evidence="2" key="1">
    <citation type="submission" date="2016-01" db="EMBL/GenBank/DDBJ databases">
        <title>Draft genome of Chromobacterium sp. F49.</title>
        <authorList>
            <person name="Hong K.W."/>
        </authorList>
    </citation>
    <scope>NUCLEOTIDE SEQUENCE [LARGE SCALE GENOMIC DNA]</scope>
    <source>
        <strain evidence="2">M63</strain>
    </source>
</reference>
<proteinExistence type="predicted"/>